<protein>
    <submittedName>
        <fullName evidence="1">Unnamed protein product</fullName>
    </submittedName>
</protein>
<keyword evidence="2" id="KW-1185">Reference proteome</keyword>
<sequence length="296" mass="32232">MSFLKKPQFAIPAVIVAGSAAYYYSTLSAATSAPAASSLKPAFKGEFTDFKLAKIKDLSKDTKLFTFNFDSPDEPSGLVTASCILAKFVTPKGSNVVRPYTPISPPEQTGSFDLLIKHYEGGKFTSHIFGLKEGDTVSFKGPITKWKWEPNSYEDISLIGGGTGITPLYQLITEILKNKNDHTKINLLYGSKTPSDILLKPELDALAAKYPEQFKLTYFVDSKEGDKSFDGQVGYINKDVLQKNLSGPTEKSHVFVCGPPALYKAISGTKVGPTDQGEVSGVLAELGYDKTHVFKF</sequence>
<name>A0ACB5SXX5_AMBMO</name>
<evidence type="ECO:0000313" key="2">
    <source>
        <dbReference type="Proteomes" id="UP001165064"/>
    </source>
</evidence>
<organism evidence="1 2">
    <name type="scientific">Ambrosiozyma monospora</name>
    <name type="common">Yeast</name>
    <name type="synonym">Endomycopsis monosporus</name>
    <dbReference type="NCBI Taxonomy" id="43982"/>
    <lineage>
        <taxon>Eukaryota</taxon>
        <taxon>Fungi</taxon>
        <taxon>Dikarya</taxon>
        <taxon>Ascomycota</taxon>
        <taxon>Saccharomycotina</taxon>
        <taxon>Pichiomycetes</taxon>
        <taxon>Pichiales</taxon>
        <taxon>Pichiaceae</taxon>
        <taxon>Ambrosiozyma</taxon>
    </lineage>
</organism>
<reference evidence="1" key="1">
    <citation type="submission" date="2023-04" db="EMBL/GenBank/DDBJ databases">
        <title>Ambrosiozyma monospora NBRC 10751.</title>
        <authorList>
            <person name="Ichikawa N."/>
            <person name="Sato H."/>
            <person name="Tonouchi N."/>
        </authorList>
    </citation>
    <scope>NUCLEOTIDE SEQUENCE</scope>
    <source>
        <strain evidence="1">NBRC 10751</strain>
    </source>
</reference>
<gene>
    <name evidence="1" type="ORF">Amon02_000232000</name>
</gene>
<accession>A0ACB5SXX5</accession>
<dbReference type="Proteomes" id="UP001165064">
    <property type="component" value="Unassembled WGS sequence"/>
</dbReference>
<evidence type="ECO:0000313" key="1">
    <source>
        <dbReference type="EMBL" id="GME75812.1"/>
    </source>
</evidence>
<dbReference type="EMBL" id="BSXS01001323">
    <property type="protein sequence ID" value="GME75812.1"/>
    <property type="molecule type" value="Genomic_DNA"/>
</dbReference>
<proteinExistence type="predicted"/>
<comment type="caution">
    <text evidence="1">The sequence shown here is derived from an EMBL/GenBank/DDBJ whole genome shotgun (WGS) entry which is preliminary data.</text>
</comment>